<dbReference type="AlphaFoldDB" id="E4ZPJ2"/>
<dbReference type="HOGENOM" id="CLU_026443_1_0_1"/>
<dbReference type="GO" id="GO:0016853">
    <property type="term" value="F:isomerase activity"/>
    <property type="evidence" value="ECO:0007669"/>
    <property type="project" value="UniProtKB-KW"/>
</dbReference>
<proteinExistence type="inferred from homology"/>
<dbReference type="EMBL" id="FP929105">
    <property type="protein sequence ID" value="CBX93217.1"/>
    <property type="molecule type" value="Genomic_DNA"/>
</dbReference>
<dbReference type="Proteomes" id="UP000002668">
    <property type="component" value="Genome"/>
</dbReference>
<dbReference type="InterPro" id="IPR007400">
    <property type="entry name" value="PrpF-like"/>
</dbReference>
<sequence>MRPSPCFLERIRPHTVPSQYDVVKPRKVFQKNLPPAAQLSIRAAYYRGGTSRAVIIQPRDLPKNRAKWPFVFRQIMGSGDPYGRQVDGMGAGISSLSKICLVEPFVDAPTTSKAESLSLQANHHVSKEQEADVDYTFVGLGIETDEVDVAGNCGNMSSAIGPYAYNARLLPARFYVRSDGEVKVKIRNTNTGKMIDAIFETFGGQAAVIGNYSIDGVTGSGPKVKLDFRHPYGSKTGKVLPTGHKVDNIAGYKVSCVDGANPACFIRASDIGVSGTILPNDFNKLPEKLKLLETIRKAAAVAMGIAPDEGSVPRTVPKIGLVSQSSAHAVLSGQTLRASQMDIVIRFISDTQPHRAIPLTAALTTAVAARIPGTIVEQMLAPDPVTEEAITIGHASGRIQVNATMDKQNRIMPVTATVYRTARRLFEGKTFWTDQGTSDETGLSYGTGAGHSLGLRFVLESRGQDSSHLGTAQEKEKPKDMSQQPTSLGETSVDEPHTMSNSATLSEEEVASPSHPERSLTAALKQLDDSIEALLYDRTISTRSFPPQLLWTITKASTKIVEHTRSKLRKDVPDLPITNALQQLRKSVRELLSDRRLATREFPADLLKTVRRADAKIDDMVKDIDLVGKKKGDGDDRWSYMARQIAGRRERLLKKGVKRVLLGKRDL</sequence>
<dbReference type="STRING" id="985895.E4ZPJ2"/>
<dbReference type="eggNOG" id="ENOG502QSUX">
    <property type="taxonomic scope" value="Eukaryota"/>
</dbReference>
<evidence type="ECO:0008006" key="6">
    <source>
        <dbReference type="Google" id="ProtNLM"/>
    </source>
</evidence>
<evidence type="ECO:0000256" key="3">
    <source>
        <dbReference type="SAM" id="MobiDB-lite"/>
    </source>
</evidence>
<evidence type="ECO:0000256" key="2">
    <source>
        <dbReference type="ARBA" id="ARBA00023235"/>
    </source>
</evidence>
<keyword evidence="5" id="KW-1185">Reference proteome</keyword>
<dbReference type="SUPFAM" id="SSF54506">
    <property type="entry name" value="Diaminopimelate epimerase-like"/>
    <property type="match status" value="2"/>
</dbReference>
<dbReference type="Gene3D" id="3.10.310.10">
    <property type="entry name" value="Diaminopimelate Epimerase, Chain A, domain 1"/>
    <property type="match status" value="2"/>
</dbReference>
<dbReference type="OMA" id="ICLVEPF"/>
<dbReference type="Pfam" id="PF04303">
    <property type="entry name" value="PrpF"/>
    <property type="match status" value="1"/>
</dbReference>
<accession>E4ZPJ2</accession>
<dbReference type="PANTHER" id="PTHR43709">
    <property type="entry name" value="ACONITATE ISOMERASE-RELATED"/>
    <property type="match status" value="1"/>
</dbReference>
<gene>
    <name evidence="4" type="ORF">LEMA_P041180.1</name>
</gene>
<reference evidence="5" key="1">
    <citation type="journal article" date="2011" name="Nat. Commun.">
        <title>Effector diversification within compartments of the Leptosphaeria maculans genome affected by Repeat-Induced Point mutations.</title>
        <authorList>
            <person name="Rouxel T."/>
            <person name="Grandaubert J."/>
            <person name="Hane J.K."/>
            <person name="Hoede C."/>
            <person name="van de Wouw A.P."/>
            <person name="Couloux A."/>
            <person name="Dominguez V."/>
            <person name="Anthouard V."/>
            <person name="Bally P."/>
            <person name="Bourras S."/>
            <person name="Cozijnsen A.J."/>
            <person name="Ciuffetti L.M."/>
            <person name="Degrave A."/>
            <person name="Dilmaghani A."/>
            <person name="Duret L."/>
            <person name="Fudal I."/>
            <person name="Goodwin S.B."/>
            <person name="Gout L."/>
            <person name="Glaser N."/>
            <person name="Linglin J."/>
            <person name="Kema G.H.J."/>
            <person name="Lapalu N."/>
            <person name="Lawrence C.B."/>
            <person name="May K."/>
            <person name="Meyer M."/>
            <person name="Ollivier B."/>
            <person name="Poulain J."/>
            <person name="Schoch C.L."/>
            <person name="Simon A."/>
            <person name="Spatafora J.W."/>
            <person name="Stachowiak A."/>
            <person name="Turgeon B.G."/>
            <person name="Tyler B.M."/>
            <person name="Vincent D."/>
            <person name="Weissenbach J."/>
            <person name="Amselem J."/>
            <person name="Quesneville H."/>
            <person name="Oliver R.P."/>
            <person name="Wincker P."/>
            <person name="Balesdent M.-H."/>
            <person name="Howlett B.J."/>
        </authorList>
    </citation>
    <scope>NUCLEOTIDE SEQUENCE [LARGE SCALE GENOMIC DNA]</scope>
    <source>
        <strain evidence="5">JN3 / isolate v23.1.3 / race Av1-4-5-6-7-8</strain>
    </source>
</reference>
<evidence type="ECO:0000313" key="4">
    <source>
        <dbReference type="EMBL" id="CBX93217.1"/>
    </source>
</evidence>
<name>E4ZPJ2_LEPMJ</name>
<dbReference type="VEuPathDB" id="FungiDB:LEMA_P041180.1"/>
<organism evidence="5">
    <name type="scientific">Leptosphaeria maculans (strain JN3 / isolate v23.1.3 / race Av1-4-5-6-7-8)</name>
    <name type="common">Blackleg fungus</name>
    <name type="synonym">Phoma lingam</name>
    <dbReference type="NCBI Taxonomy" id="985895"/>
    <lineage>
        <taxon>Eukaryota</taxon>
        <taxon>Fungi</taxon>
        <taxon>Dikarya</taxon>
        <taxon>Ascomycota</taxon>
        <taxon>Pezizomycotina</taxon>
        <taxon>Dothideomycetes</taxon>
        <taxon>Pleosporomycetidae</taxon>
        <taxon>Pleosporales</taxon>
        <taxon>Pleosporineae</taxon>
        <taxon>Leptosphaeriaceae</taxon>
        <taxon>Plenodomus</taxon>
        <taxon>Plenodomus lingam/Leptosphaeria maculans species complex</taxon>
    </lineage>
</organism>
<protein>
    <recommendedName>
        <fullName evidence="6">DUF453-domain-containing protein</fullName>
    </recommendedName>
</protein>
<feature type="region of interest" description="Disordered" evidence="3">
    <location>
        <begin position="464"/>
        <end position="514"/>
    </location>
</feature>
<dbReference type="OrthoDB" id="10267539at2759"/>
<evidence type="ECO:0000256" key="1">
    <source>
        <dbReference type="ARBA" id="ARBA00007673"/>
    </source>
</evidence>
<keyword evidence="2" id="KW-0413">Isomerase</keyword>
<dbReference type="InParanoid" id="E4ZPJ2"/>
<dbReference type="RefSeq" id="XP_003836582.1">
    <property type="nucleotide sequence ID" value="XM_003836534.1"/>
</dbReference>
<dbReference type="PANTHER" id="PTHR43709:SF2">
    <property type="entry name" value="DUF453 DOMAIN PROTEIN (AFU_ORTHOLOGUE AFUA_6G00360)"/>
    <property type="match status" value="1"/>
</dbReference>
<comment type="similarity">
    <text evidence="1">Belongs to the PrpF family.</text>
</comment>
<dbReference type="GeneID" id="13282979"/>
<evidence type="ECO:0000313" key="5">
    <source>
        <dbReference type="Proteomes" id="UP000002668"/>
    </source>
</evidence>
<feature type="compositionally biased region" description="Polar residues" evidence="3">
    <location>
        <begin position="481"/>
        <end position="490"/>
    </location>
</feature>